<protein>
    <submittedName>
        <fullName evidence="1">Uncharacterized protein</fullName>
    </submittedName>
</protein>
<organism evidence="1">
    <name type="scientific">Tanacetum cinerariifolium</name>
    <name type="common">Dalmatian daisy</name>
    <name type="synonym">Chrysanthemum cinerariifolium</name>
    <dbReference type="NCBI Taxonomy" id="118510"/>
    <lineage>
        <taxon>Eukaryota</taxon>
        <taxon>Viridiplantae</taxon>
        <taxon>Streptophyta</taxon>
        <taxon>Embryophyta</taxon>
        <taxon>Tracheophyta</taxon>
        <taxon>Spermatophyta</taxon>
        <taxon>Magnoliopsida</taxon>
        <taxon>eudicotyledons</taxon>
        <taxon>Gunneridae</taxon>
        <taxon>Pentapetalae</taxon>
        <taxon>asterids</taxon>
        <taxon>campanulids</taxon>
        <taxon>Asterales</taxon>
        <taxon>Asteraceae</taxon>
        <taxon>Asteroideae</taxon>
        <taxon>Anthemideae</taxon>
        <taxon>Anthemidinae</taxon>
        <taxon>Tanacetum</taxon>
    </lineage>
</organism>
<proteinExistence type="predicted"/>
<dbReference type="AlphaFoldDB" id="A0A6L2P3V2"/>
<gene>
    <name evidence="1" type="ORF">Tci_065099</name>
</gene>
<dbReference type="EMBL" id="BKCJ010010782">
    <property type="protein sequence ID" value="GEU93121.1"/>
    <property type="molecule type" value="Genomic_DNA"/>
</dbReference>
<comment type="caution">
    <text evidence="1">The sequence shown here is derived from an EMBL/GenBank/DDBJ whole genome shotgun (WGS) entry which is preliminary data.</text>
</comment>
<name>A0A6L2P3V2_TANCI</name>
<sequence length="575" mass="64953">MGANMALHHIMGGGGGGFGWRRCSDDEGFRGEEAAKVVERWWWFLAVMRSSDGVAAAGCDGEGVVEMAWRWCGCDGRMVTGWCCSEGGGCKGDDMRWWPESGRKVGDGAQKLEREERKICVARQSLVSDICKVRRLTSDEAKGCKYSTFLGSMRMYHDSTHRALMSMERVFKNRIQRRGVKQSGEIDIEFKIFDEYMFKVNKIKVMVEMEVMRSCGGVAAAGCGGEGVVEMAWRWCGCDERMVIGWCCSEGGGCEDLDLEPKIDATMWDFLNHSCWKELSKELSSKILPSRDGSCRKTFKPIPSDNQSLYDEDVPERIFSNPLFEEEIISMKIDQHHDNTESNLVLRTHDSSLIISSKIDSLLDEFAGEHMLLKSIRPRIDETDCDPEEDIRLIERLLYDNSSPSPPEEFVSDNSDAEIESFSPSPIPIKDSDSFMEEIDLSCTPDDPMPPGIEEDDYDSERDILIHEELLENYSLSLPENESFHFDIPSFSRPPAKPPDGKTGILNIKMMGDISEQKIPMPRPMITLVPNQEKSPDLLSHQGLEIFKPSARCPMMIHGKNIPILDVPMFHFYPP</sequence>
<evidence type="ECO:0000313" key="1">
    <source>
        <dbReference type="EMBL" id="GEU93121.1"/>
    </source>
</evidence>
<reference evidence="1" key="1">
    <citation type="journal article" date="2019" name="Sci. Rep.">
        <title>Draft genome of Tanacetum cinerariifolium, the natural source of mosquito coil.</title>
        <authorList>
            <person name="Yamashiro T."/>
            <person name="Shiraishi A."/>
            <person name="Satake H."/>
            <person name="Nakayama K."/>
        </authorList>
    </citation>
    <scope>NUCLEOTIDE SEQUENCE</scope>
</reference>
<accession>A0A6L2P3V2</accession>